<dbReference type="GO" id="GO:0042790">
    <property type="term" value="P:nucleolar large rRNA transcription by RNA polymerase I"/>
    <property type="evidence" value="ECO:0007669"/>
    <property type="project" value="InterPro"/>
</dbReference>
<keyword evidence="1" id="KW-0539">Nucleus</keyword>
<dbReference type="STRING" id="985895.E5A6Z4"/>
<dbReference type="OrthoDB" id="2240312at2759"/>
<dbReference type="Proteomes" id="UP000002668">
    <property type="component" value="Genome"/>
</dbReference>
<evidence type="ECO:0000259" key="3">
    <source>
        <dbReference type="PROSITE" id="PS50048"/>
    </source>
</evidence>
<dbReference type="AlphaFoldDB" id="E5A6Z4"/>
<evidence type="ECO:0000313" key="4">
    <source>
        <dbReference type="EMBL" id="CBX99389.1"/>
    </source>
</evidence>
<dbReference type="CDD" id="cd00067">
    <property type="entry name" value="GAL4"/>
    <property type="match status" value="1"/>
</dbReference>
<dbReference type="Gene3D" id="4.10.240.10">
    <property type="entry name" value="Zn(2)-C6 fungal-type DNA-binding domain"/>
    <property type="match status" value="1"/>
</dbReference>
<evidence type="ECO:0000256" key="1">
    <source>
        <dbReference type="ARBA" id="ARBA00023242"/>
    </source>
</evidence>
<sequence length="763" mass="85518">MSSASEYNDAESTLDSSSDVEQELPSRPSSRRPRRQSRTPLTPQKRRRLESVDPSRIRNYYFEGKYNDAYRLLYNEHVHRAAARLEPLDTARYYSMQIGASTWSASELSVFFAALERLGKADAPGIAKAVGAKTIPEIQELLLLLHDAAIKQGGTKVTLRDVPAAIELGEDCNRRLDTLAEALAWYQEMHEASQEQSKFGQYWLITSDIAGHIESALESNRSRAASSVPPSGAETTRRGGKVIPGACISCKLHKQKCDRGTPCSNCVRRKLDECVYPKLRAQPGLPDTENGKGQPDTIQDPDAVISAIPEAQLLRADMMLTLSRTLFMNRSPTIPSPWPHWSEIASDFATEPAIYRSAFNDLHTLVVSVTKRLMQTAITQATSRLRSQRRRTKKGMVPLVKRRDVFSALEIVGMKRNGDERWRGVARRCALRVVRGRPERVGGRSAKGEISWDEVERIMAPESPRFAEPGATDTEGSEGPSTSFKRRAMRSGTPLPMERLALYDSQSESDDEDFDAGSDVSMLDDHAPTFARQSTQPRDIHGRYASVAPTAGEGQPERKYKSLEQFDQDVSRREERALRLTLNIQALSEDEQEIGTGAVEEDSIGCTEEVVTDADGWRLWTEYRAEWEEFEDPVPRAHFAANRNPAPATSHIAMVLSTQPEVVSDDYSHGNRSSSDDGIARRRPKPVQSIELRTQNPRAYAALQERAAMMTDTLESEEGFDENNSSDIELEAEHPSHSIEVVEDTRRARDRDESMDWDTYMDV</sequence>
<dbReference type="GO" id="GO:0000182">
    <property type="term" value="F:rDNA binding"/>
    <property type="evidence" value="ECO:0007669"/>
    <property type="project" value="TreeGrafter"/>
</dbReference>
<dbReference type="GO" id="GO:0008270">
    <property type="term" value="F:zinc ion binding"/>
    <property type="evidence" value="ECO:0007669"/>
    <property type="project" value="InterPro"/>
</dbReference>
<name>E5A6Z4_LEPMJ</name>
<dbReference type="PROSITE" id="PS50048">
    <property type="entry name" value="ZN2_CY6_FUNGAL_2"/>
    <property type="match status" value="1"/>
</dbReference>
<dbReference type="GO" id="GO:0000500">
    <property type="term" value="C:RNA polymerase I upstream activating factor complex"/>
    <property type="evidence" value="ECO:0007669"/>
    <property type="project" value="InterPro"/>
</dbReference>
<proteinExistence type="predicted"/>
<feature type="compositionally biased region" description="Polar residues" evidence="2">
    <location>
        <begin position="1"/>
        <end position="19"/>
    </location>
</feature>
<dbReference type="GO" id="GO:0000981">
    <property type="term" value="F:DNA-binding transcription factor activity, RNA polymerase II-specific"/>
    <property type="evidence" value="ECO:0007669"/>
    <property type="project" value="InterPro"/>
</dbReference>
<dbReference type="GO" id="GO:0006361">
    <property type="term" value="P:transcription initiation at RNA polymerase I promoter"/>
    <property type="evidence" value="ECO:0007669"/>
    <property type="project" value="TreeGrafter"/>
</dbReference>
<dbReference type="InParanoid" id="E5A6Z4"/>
<dbReference type="VEuPathDB" id="FungiDB:LEMA_P086280.1"/>
<dbReference type="PANTHER" id="PTHR28079">
    <property type="entry name" value="RNA POLYMERASE I-SPECIFIC TRANSCRIPTION INITIATION FACTOR RRN5"/>
    <property type="match status" value="1"/>
</dbReference>
<evidence type="ECO:0000313" key="5">
    <source>
        <dbReference type="Proteomes" id="UP000002668"/>
    </source>
</evidence>
<dbReference type="Pfam" id="PF00172">
    <property type="entry name" value="Zn_clus"/>
    <property type="match status" value="1"/>
</dbReference>
<feature type="region of interest" description="Disordered" evidence="2">
    <location>
        <begin position="440"/>
        <end position="496"/>
    </location>
</feature>
<feature type="compositionally biased region" description="Basic and acidic residues" evidence="2">
    <location>
        <begin position="666"/>
        <end position="680"/>
    </location>
</feature>
<feature type="region of interest" description="Disordered" evidence="2">
    <location>
        <begin position="711"/>
        <end position="763"/>
    </location>
</feature>
<organism evidence="4 5">
    <name type="scientific">Leptosphaeria maculans (strain JN3 / isolate v23.1.3 / race Av1-4-5-6-7-8)</name>
    <name type="common">Blackleg fungus</name>
    <name type="synonym">Phoma lingam</name>
    <dbReference type="NCBI Taxonomy" id="985895"/>
    <lineage>
        <taxon>Eukaryota</taxon>
        <taxon>Fungi</taxon>
        <taxon>Dikarya</taxon>
        <taxon>Ascomycota</taxon>
        <taxon>Pezizomycotina</taxon>
        <taxon>Dothideomycetes</taxon>
        <taxon>Pleosporomycetidae</taxon>
        <taxon>Pleosporales</taxon>
        <taxon>Pleosporineae</taxon>
        <taxon>Leptosphaeriaceae</taxon>
        <taxon>Plenodomus</taxon>
        <taxon>Plenodomus lingam/Leptosphaeria maculans species complex</taxon>
    </lineage>
</organism>
<dbReference type="InterPro" id="IPR039601">
    <property type="entry name" value="Rrn5"/>
</dbReference>
<protein>
    <recommendedName>
        <fullName evidence="3">Zn(2)-C6 fungal-type domain-containing protein</fullName>
    </recommendedName>
</protein>
<keyword evidence="5" id="KW-1185">Reference proteome</keyword>
<gene>
    <name evidence="4" type="ORF">LEMA_P086280.1</name>
</gene>
<dbReference type="PANTHER" id="PTHR28079:SF1">
    <property type="entry name" value="RNA POLYMERASE I-SPECIFIC TRANSCRIPTION INITIATION FACTOR RRN5"/>
    <property type="match status" value="1"/>
</dbReference>
<reference evidence="5" key="1">
    <citation type="journal article" date="2011" name="Nat. Commun.">
        <title>Effector diversification within compartments of the Leptosphaeria maculans genome affected by Repeat-Induced Point mutations.</title>
        <authorList>
            <person name="Rouxel T."/>
            <person name="Grandaubert J."/>
            <person name="Hane J.K."/>
            <person name="Hoede C."/>
            <person name="van de Wouw A.P."/>
            <person name="Couloux A."/>
            <person name="Dominguez V."/>
            <person name="Anthouard V."/>
            <person name="Bally P."/>
            <person name="Bourras S."/>
            <person name="Cozijnsen A.J."/>
            <person name="Ciuffetti L.M."/>
            <person name="Degrave A."/>
            <person name="Dilmaghani A."/>
            <person name="Duret L."/>
            <person name="Fudal I."/>
            <person name="Goodwin S.B."/>
            <person name="Gout L."/>
            <person name="Glaser N."/>
            <person name="Linglin J."/>
            <person name="Kema G.H.J."/>
            <person name="Lapalu N."/>
            <person name="Lawrence C.B."/>
            <person name="May K."/>
            <person name="Meyer M."/>
            <person name="Ollivier B."/>
            <person name="Poulain J."/>
            <person name="Schoch C.L."/>
            <person name="Simon A."/>
            <person name="Spatafora J.W."/>
            <person name="Stachowiak A."/>
            <person name="Turgeon B.G."/>
            <person name="Tyler B.M."/>
            <person name="Vincent D."/>
            <person name="Weissenbach J."/>
            <person name="Amselem J."/>
            <person name="Quesneville H."/>
            <person name="Oliver R.P."/>
            <person name="Wincker P."/>
            <person name="Balesdent M.-H."/>
            <person name="Howlett B.J."/>
        </authorList>
    </citation>
    <scope>NUCLEOTIDE SEQUENCE [LARGE SCALE GENOMIC DNA]</scope>
    <source>
        <strain evidence="5">JN3 / isolate v23.1.3 / race Av1-4-5-6-7-8</strain>
    </source>
</reference>
<dbReference type="SMART" id="SM00066">
    <property type="entry name" value="GAL4"/>
    <property type="match status" value="1"/>
</dbReference>
<dbReference type="SUPFAM" id="SSF57701">
    <property type="entry name" value="Zn2/Cys6 DNA-binding domain"/>
    <property type="match status" value="1"/>
</dbReference>
<feature type="region of interest" description="Disordered" evidence="2">
    <location>
        <begin position="661"/>
        <end position="697"/>
    </location>
</feature>
<dbReference type="OMA" id="CCHALDE"/>
<dbReference type="RefSeq" id="XP_003842868.1">
    <property type="nucleotide sequence ID" value="XM_003842820.1"/>
</dbReference>
<dbReference type="InterPro" id="IPR001138">
    <property type="entry name" value="Zn2Cys6_DnaBD"/>
</dbReference>
<dbReference type="InterPro" id="IPR036864">
    <property type="entry name" value="Zn2-C6_fun-type_DNA-bd_sf"/>
</dbReference>
<feature type="domain" description="Zn(2)-C6 fungal-type" evidence="3">
    <location>
        <begin position="246"/>
        <end position="276"/>
    </location>
</feature>
<dbReference type="GeneID" id="13288943"/>
<dbReference type="PROSITE" id="PS00463">
    <property type="entry name" value="ZN2_CY6_FUNGAL_1"/>
    <property type="match status" value="1"/>
</dbReference>
<feature type="compositionally biased region" description="Basic and acidic residues" evidence="2">
    <location>
        <begin position="743"/>
        <end position="754"/>
    </location>
</feature>
<dbReference type="EMBL" id="FP929135">
    <property type="protein sequence ID" value="CBX99389.1"/>
    <property type="molecule type" value="Genomic_DNA"/>
</dbReference>
<dbReference type="GO" id="GO:0001181">
    <property type="term" value="F:RNA polymerase I general transcription initiation factor activity"/>
    <property type="evidence" value="ECO:0007669"/>
    <property type="project" value="TreeGrafter"/>
</dbReference>
<feature type="region of interest" description="Disordered" evidence="2">
    <location>
        <begin position="1"/>
        <end position="50"/>
    </location>
</feature>
<dbReference type="HOGENOM" id="CLU_012849_1_0_1"/>
<accession>E5A6Z4</accession>
<dbReference type="eggNOG" id="ENOG502S6UJ">
    <property type="taxonomic scope" value="Eukaryota"/>
</dbReference>
<evidence type="ECO:0000256" key="2">
    <source>
        <dbReference type="SAM" id="MobiDB-lite"/>
    </source>
</evidence>